<keyword evidence="2" id="KW-1185">Reference proteome</keyword>
<accession>A0A7G5H184</accession>
<dbReference type="KEGG" id="sfol:H3H32_08190"/>
<dbReference type="AlphaFoldDB" id="A0A7G5H184"/>
<dbReference type="Proteomes" id="UP000515369">
    <property type="component" value="Chromosome"/>
</dbReference>
<organism evidence="1 2">
    <name type="scientific">Spirosoma foliorum</name>
    <dbReference type="NCBI Taxonomy" id="2710596"/>
    <lineage>
        <taxon>Bacteria</taxon>
        <taxon>Pseudomonadati</taxon>
        <taxon>Bacteroidota</taxon>
        <taxon>Cytophagia</taxon>
        <taxon>Cytophagales</taxon>
        <taxon>Cytophagaceae</taxon>
        <taxon>Spirosoma</taxon>
    </lineage>
</organism>
<dbReference type="RefSeq" id="WP_182462228.1">
    <property type="nucleotide sequence ID" value="NZ_CP059732.1"/>
</dbReference>
<evidence type="ECO:0000313" key="1">
    <source>
        <dbReference type="EMBL" id="QMW04876.1"/>
    </source>
</evidence>
<gene>
    <name evidence="1" type="ORF">H3H32_08190</name>
</gene>
<reference evidence="1 2" key="1">
    <citation type="submission" date="2020-07" db="EMBL/GenBank/DDBJ databases">
        <title>Spirosoma foliorum sp. nov., isolated from the leaves on the Nejang mountain Korea, Republic of.</title>
        <authorList>
            <person name="Ho H."/>
            <person name="Lee Y.-J."/>
            <person name="Nurcahyanto D.-A."/>
            <person name="Kim S.-G."/>
        </authorList>
    </citation>
    <scope>NUCLEOTIDE SEQUENCE [LARGE SCALE GENOMIC DNA]</scope>
    <source>
        <strain evidence="1 2">PL0136</strain>
    </source>
</reference>
<name>A0A7G5H184_9BACT</name>
<evidence type="ECO:0000313" key="2">
    <source>
        <dbReference type="Proteomes" id="UP000515369"/>
    </source>
</evidence>
<sequence length="82" mass="9180">MIAYEGTYKYGAFSPKAPFKHFSPGMENGLPERVVLSTKLNPCLRMKPLFTPICLLLLQTGFITQAQTADVSISVQRFSRLI</sequence>
<proteinExistence type="predicted"/>
<protein>
    <submittedName>
        <fullName evidence="1">Uncharacterized protein</fullName>
    </submittedName>
</protein>
<dbReference type="EMBL" id="CP059732">
    <property type="protein sequence ID" value="QMW04876.1"/>
    <property type="molecule type" value="Genomic_DNA"/>
</dbReference>